<dbReference type="InterPro" id="IPR013424">
    <property type="entry name" value="Ice-binding_C"/>
</dbReference>
<proteinExistence type="predicted"/>
<sequence>MRKTGIALAIALAMGAGAAGAATVNGISFAGGAYFEVGDVYEGSLASDGTVPILAAGDILAGVGRIDTIKDSQGNVTWSRGQNGVYLSYWFDSYKTQAINSAVPATPPFNVIFSGGSIHFYTSATEFTPTGSFAADKATISAGNLWVDATGATTRLCTAADNCVDGVGTPIALDSFILSGSLGSIGSGAGNGLLNFTGGPAQIYLDTNAFPGGSDAALGSSFNSGSATAGYAASGSIDIRGVALPEPATLSVMGLALLGMAGIRRRKAS</sequence>
<feature type="chain" id="PRO_5001460630" description="Ice-binding protein C-terminal domain-containing protein" evidence="1">
    <location>
        <begin position="22"/>
        <end position="269"/>
    </location>
</feature>
<feature type="signal peptide" evidence="1">
    <location>
        <begin position="1"/>
        <end position="21"/>
    </location>
</feature>
<organism evidence="3 4">
    <name type="scientific">Candidatus Accumulibacter adjunctus</name>
    <dbReference type="NCBI Taxonomy" id="1454001"/>
    <lineage>
        <taxon>Bacteria</taxon>
        <taxon>Pseudomonadati</taxon>
        <taxon>Pseudomonadota</taxon>
        <taxon>Betaproteobacteria</taxon>
        <taxon>Candidatus Accumulibacter</taxon>
    </lineage>
</organism>
<reference evidence="3" key="1">
    <citation type="submission" date="2014-02" db="EMBL/GenBank/DDBJ databases">
        <title>Expanding our view of genomic diversity in Candidatus Accumulibacter clades.</title>
        <authorList>
            <person name="Skennerton C.T."/>
            <person name="Barr J.J."/>
            <person name="Slater F.R."/>
            <person name="Bond P.L."/>
            <person name="Tyson G.W."/>
        </authorList>
    </citation>
    <scope>NUCLEOTIDE SEQUENCE [LARGE SCALE GENOMIC DNA]</scope>
</reference>
<dbReference type="Pfam" id="PF07589">
    <property type="entry name" value="PEP-CTERM"/>
    <property type="match status" value="1"/>
</dbReference>
<dbReference type="Proteomes" id="UP000020218">
    <property type="component" value="Unassembled WGS sequence"/>
</dbReference>
<keyword evidence="1" id="KW-0732">Signal</keyword>
<accession>A0A011MQG9</accession>
<dbReference type="AlphaFoldDB" id="A0A011MQG9"/>
<protein>
    <recommendedName>
        <fullName evidence="2">Ice-binding protein C-terminal domain-containing protein</fullName>
    </recommendedName>
</protein>
<name>A0A011MQG9_9PROT</name>
<dbReference type="NCBIfam" id="TIGR02595">
    <property type="entry name" value="PEP_CTERM"/>
    <property type="match status" value="1"/>
</dbReference>
<feature type="domain" description="Ice-binding protein C-terminal" evidence="2">
    <location>
        <begin position="245"/>
        <end position="266"/>
    </location>
</feature>
<evidence type="ECO:0000313" key="3">
    <source>
        <dbReference type="EMBL" id="EXI64851.1"/>
    </source>
</evidence>
<dbReference type="EMBL" id="JFAX01000032">
    <property type="protein sequence ID" value="EXI64851.1"/>
    <property type="molecule type" value="Genomic_DNA"/>
</dbReference>
<dbReference type="PATRIC" id="fig|1454001.3.peg.3635"/>
<evidence type="ECO:0000259" key="2">
    <source>
        <dbReference type="Pfam" id="PF07589"/>
    </source>
</evidence>
<gene>
    <name evidence="3" type="ORF">AW08_03599</name>
</gene>
<comment type="caution">
    <text evidence="3">The sequence shown here is derived from an EMBL/GenBank/DDBJ whole genome shotgun (WGS) entry which is preliminary data.</text>
</comment>
<evidence type="ECO:0000313" key="4">
    <source>
        <dbReference type="Proteomes" id="UP000020218"/>
    </source>
</evidence>
<keyword evidence="4" id="KW-1185">Reference proteome</keyword>
<evidence type="ECO:0000256" key="1">
    <source>
        <dbReference type="SAM" id="SignalP"/>
    </source>
</evidence>